<dbReference type="AlphaFoldDB" id="A0A4D6HKK1"/>
<dbReference type="KEGG" id="nbg:DV706_03350"/>
<name>A0A4D6HKK1_9EURY</name>
<evidence type="ECO:0000256" key="1">
    <source>
        <dbReference type="SAM" id="Phobius"/>
    </source>
</evidence>
<feature type="transmembrane region" description="Helical" evidence="1">
    <location>
        <begin position="12"/>
        <end position="38"/>
    </location>
</feature>
<dbReference type="EMBL" id="CP031305">
    <property type="protein sequence ID" value="QCC53602.1"/>
    <property type="molecule type" value="Genomic_DNA"/>
</dbReference>
<dbReference type="RefSeq" id="WP_006066559.1">
    <property type="nucleotide sequence ID" value="NZ_CP031305.1"/>
</dbReference>
<reference evidence="2 3" key="1">
    <citation type="journal article" date="2019" name="Nat. Commun.">
        <title>A new type of DNA phosphorothioation-based antiviral system in archaea.</title>
        <authorList>
            <person name="Xiong L."/>
            <person name="Liu S."/>
            <person name="Chen S."/>
            <person name="Xiao Y."/>
            <person name="Zhu B."/>
            <person name="Gao Y."/>
            <person name="Zhang Y."/>
            <person name="Chen B."/>
            <person name="Luo J."/>
            <person name="Deng Z."/>
            <person name="Chen X."/>
            <person name="Wang L."/>
            <person name="Chen S."/>
        </authorList>
    </citation>
    <scope>NUCLEOTIDE SEQUENCE [LARGE SCALE GENOMIC DNA]</scope>
    <source>
        <strain evidence="2 3">JCM 10635</strain>
    </source>
</reference>
<organism evidence="2 3">
    <name type="scientific">Natronorubrum bangense</name>
    <dbReference type="NCBI Taxonomy" id="61858"/>
    <lineage>
        <taxon>Archaea</taxon>
        <taxon>Methanobacteriati</taxon>
        <taxon>Methanobacteriota</taxon>
        <taxon>Stenosarchaea group</taxon>
        <taxon>Halobacteria</taxon>
        <taxon>Halobacteriales</taxon>
        <taxon>Natrialbaceae</taxon>
        <taxon>Natronorubrum</taxon>
    </lineage>
</organism>
<evidence type="ECO:0000313" key="2">
    <source>
        <dbReference type="EMBL" id="QCC53602.1"/>
    </source>
</evidence>
<keyword evidence="1" id="KW-1133">Transmembrane helix</keyword>
<keyword evidence="1" id="KW-0472">Membrane</keyword>
<proteinExistence type="predicted"/>
<feature type="transmembrane region" description="Helical" evidence="1">
    <location>
        <begin position="50"/>
        <end position="68"/>
    </location>
</feature>
<gene>
    <name evidence="2" type="ORF">DV706_03350</name>
</gene>
<dbReference type="GeneID" id="39850268"/>
<protein>
    <submittedName>
        <fullName evidence="2">Uncharacterized protein</fullName>
    </submittedName>
</protein>
<feature type="transmembrane region" description="Helical" evidence="1">
    <location>
        <begin position="74"/>
        <end position="92"/>
    </location>
</feature>
<keyword evidence="1" id="KW-0812">Transmembrane</keyword>
<accession>A0A4D6HKK1</accession>
<sequence>MTMDRIDAVAITGFVALVAASAVVEGIAVAAALGGFALSLSSWRLYDGRPWEAIAWLAWVGAAVALVINPGGAAFLIAFFGCLVVGLGLLFGSRMELLPAIWHDGAEEANGAD</sequence>
<evidence type="ECO:0000313" key="3">
    <source>
        <dbReference type="Proteomes" id="UP000296822"/>
    </source>
</evidence>
<dbReference type="Proteomes" id="UP000296822">
    <property type="component" value="Chromosome"/>
</dbReference>